<keyword evidence="6 8" id="KW-0472">Membrane</keyword>
<dbReference type="EMBL" id="CP007128">
    <property type="protein sequence ID" value="AHG89336.1"/>
    <property type="molecule type" value="Genomic_DNA"/>
</dbReference>
<keyword evidence="13" id="KW-1185">Reference proteome</keyword>
<keyword evidence="4 8" id="KW-0812">Transmembrane</keyword>
<dbReference type="InterPro" id="IPR036942">
    <property type="entry name" value="Beta-barrel_TonB_sf"/>
</dbReference>
<proteinExistence type="inferred from homology"/>
<organism evidence="12 13">
    <name type="scientific">Gemmatirosa kalamazoonensis</name>
    <dbReference type="NCBI Taxonomy" id="861299"/>
    <lineage>
        <taxon>Bacteria</taxon>
        <taxon>Pseudomonadati</taxon>
        <taxon>Gemmatimonadota</taxon>
        <taxon>Gemmatimonadia</taxon>
        <taxon>Gemmatimonadales</taxon>
        <taxon>Gemmatimonadaceae</taxon>
        <taxon>Gemmatirosa</taxon>
    </lineage>
</organism>
<name>W0REX3_9BACT</name>
<dbReference type="eggNOG" id="COG4771">
    <property type="taxonomic scope" value="Bacteria"/>
</dbReference>
<dbReference type="InterPro" id="IPR039426">
    <property type="entry name" value="TonB-dep_rcpt-like"/>
</dbReference>
<dbReference type="Gene3D" id="2.40.170.20">
    <property type="entry name" value="TonB-dependent receptor, beta-barrel domain"/>
    <property type="match status" value="1"/>
</dbReference>
<evidence type="ECO:0000259" key="11">
    <source>
        <dbReference type="Pfam" id="PF07715"/>
    </source>
</evidence>
<dbReference type="STRING" id="861299.J421_1799"/>
<accession>W0REX3</accession>
<dbReference type="GO" id="GO:0015344">
    <property type="term" value="F:siderophore uptake transmembrane transporter activity"/>
    <property type="evidence" value="ECO:0007669"/>
    <property type="project" value="TreeGrafter"/>
</dbReference>
<evidence type="ECO:0000256" key="3">
    <source>
        <dbReference type="ARBA" id="ARBA00022452"/>
    </source>
</evidence>
<feature type="chain" id="PRO_5004794896" evidence="10">
    <location>
        <begin position="24"/>
        <end position="859"/>
    </location>
</feature>
<comment type="subcellular location">
    <subcellularLocation>
        <location evidence="1 8">Cell outer membrane</location>
        <topology evidence="1 8">Multi-pass membrane protein</topology>
    </subcellularLocation>
</comment>
<evidence type="ECO:0000256" key="10">
    <source>
        <dbReference type="SAM" id="SignalP"/>
    </source>
</evidence>
<dbReference type="PROSITE" id="PS52016">
    <property type="entry name" value="TONB_DEPENDENT_REC_3"/>
    <property type="match status" value="1"/>
</dbReference>
<evidence type="ECO:0000256" key="1">
    <source>
        <dbReference type="ARBA" id="ARBA00004571"/>
    </source>
</evidence>
<evidence type="ECO:0000313" key="13">
    <source>
        <dbReference type="Proteomes" id="UP000019151"/>
    </source>
</evidence>
<feature type="domain" description="TonB-dependent receptor plug" evidence="11">
    <location>
        <begin position="184"/>
        <end position="273"/>
    </location>
</feature>
<evidence type="ECO:0000256" key="9">
    <source>
        <dbReference type="SAM" id="MobiDB-lite"/>
    </source>
</evidence>
<evidence type="ECO:0000256" key="2">
    <source>
        <dbReference type="ARBA" id="ARBA00022448"/>
    </source>
</evidence>
<evidence type="ECO:0000256" key="4">
    <source>
        <dbReference type="ARBA" id="ARBA00022692"/>
    </source>
</evidence>
<evidence type="ECO:0000256" key="5">
    <source>
        <dbReference type="ARBA" id="ARBA00022729"/>
    </source>
</evidence>
<dbReference type="eggNOG" id="COG1629">
    <property type="taxonomic scope" value="Bacteria"/>
</dbReference>
<reference evidence="12 13" key="1">
    <citation type="journal article" date="2014" name="Genome Announc.">
        <title>Genome Sequence and Methylome of Soil Bacterium Gemmatirosa kalamazoonensis KBS708T, a Member of the Rarely Cultivated Gemmatimonadetes Phylum.</title>
        <authorList>
            <person name="Debruyn J.M."/>
            <person name="Radosevich M."/>
            <person name="Wommack K.E."/>
            <person name="Polson S.W."/>
            <person name="Hauser L.J."/>
            <person name="Fawaz M.N."/>
            <person name="Korlach J."/>
            <person name="Tsai Y.C."/>
        </authorList>
    </citation>
    <scope>NUCLEOTIDE SEQUENCE [LARGE SCALE GENOMIC DNA]</scope>
    <source>
        <strain evidence="12 13">KBS708</strain>
    </source>
</reference>
<evidence type="ECO:0000256" key="6">
    <source>
        <dbReference type="ARBA" id="ARBA00023136"/>
    </source>
</evidence>
<dbReference type="Gene3D" id="2.170.130.10">
    <property type="entry name" value="TonB-dependent receptor, plug domain"/>
    <property type="match status" value="1"/>
</dbReference>
<dbReference type="InParanoid" id="W0REX3"/>
<dbReference type="AlphaFoldDB" id="W0REX3"/>
<keyword evidence="12" id="KW-0675">Receptor</keyword>
<protein>
    <submittedName>
        <fullName evidence="12">TonB-dependent receptor plug</fullName>
    </submittedName>
</protein>
<dbReference type="KEGG" id="gba:J421_1799"/>
<dbReference type="OrthoDB" id="9764669at2"/>
<dbReference type="HOGENOM" id="CLU_332826_0_0_0"/>
<feature type="compositionally biased region" description="Gly residues" evidence="9">
    <location>
        <begin position="389"/>
        <end position="399"/>
    </location>
</feature>
<dbReference type="InterPro" id="IPR037066">
    <property type="entry name" value="Plug_dom_sf"/>
</dbReference>
<gene>
    <name evidence="12" type="ORF">J421_1799</name>
</gene>
<evidence type="ECO:0000256" key="7">
    <source>
        <dbReference type="ARBA" id="ARBA00023237"/>
    </source>
</evidence>
<dbReference type="GO" id="GO:0044718">
    <property type="term" value="P:siderophore transmembrane transport"/>
    <property type="evidence" value="ECO:0007669"/>
    <property type="project" value="TreeGrafter"/>
</dbReference>
<comment type="similarity">
    <text evidence="8">Belongs to the TonB-dependent receptor family.</text>
</comment>
<keyword evidence="5 10" id="KW-0732">Signal</keyword>
<keyword evidence="3 8" id="KW-1134">Transmembrane beta strand</keyword>
<keyword evidence="2 8" id="KW-0813">Transport</keyword>
<dbReference type="GO" id="GO:0009279">
    <property type="term" value="C:cell outer membrane"/>
    <property type="evidence" value="ECO:0007669"/>
    <property type="project" value="UniProtKB-SubCell"/>
</dbReference>
<dbReference type="PANTHER" id="PTHR30069:SF29">
    <property type="entry name" value="HEMOGLOBIN AND HEMOGLOBIN-HAPTOGLOBIN-BINDING PROTEIN 1-RELATED"/>
    <property type="match status" value="1"/>
</dbReference>
<dbReference type="RefSeq" id="WP_025410839.1">
    <property type="nucleotide sequence ID" value="NZ_CP007128.1"/>
</dbReference>
<keyword evidence="7 8" id="KW-0998">Cell outer membrane</keyword>
<evidence type="ECO:0000256" key="8">
    <source>
        <dbReference type="PROSITE-ProRule" id="PRU01360"/>
    </source>
</evidence>
<feature type="region of interest" description="Disordered" evidence="9">
    <location>
        <begin position="388"/>
        <end position="407"/>
    </location>
</feature>
<dbReference type="Pfam" id="PF07715">
    <property type="entry name" value="Plug"/>
    <property type="match status" value="1"/>
</dbReference>
<evidence type="ECO:0000313" key="12">
    <source>
        <dbReference type="EMBL" id="AHG89336.1"/>
    </source>
</evidence>
<dbReference type="PANTHER" id="PTHR30069">
    <property type="entry name" value="TONB-DEPENDENT OUTER MEMBRANE RECEPTOR"/>
    <property type="match status" value="1"/>
</dbReference>
<dbReference type="SUPFAM" id="SSF56935">
    <property type="entry name" value="Porins"/>
    <property type="match status" value="1"/>
</dbReference>
<dbReference type="Gene3D" id="3.55.50.30">
    <property type="match status" value="1"/>
</dbReference>
<feature type="signal peptide" evidence="10">
    <location>
        <begin position="1"/>
        <end position="23"/>
    </location>
</feature>
<dbReference type="InterPro" id="IPR012910">
    <property type="entry name" value="Plug_dom"/>
</dbReference>
<sequence length="859" mass="88186">MVAVFQVATLTVAGLAVAVPAWAQPRTVAAAGEVGGRAWPTPLDRPVSLHLRDVALRTALDRLAAAARVRLSYSAETLPLDRSVSVACDATPLGAALEAVLRGAEVQPVVVGVEQVVLAPARVPAAAAASDEVPNASPSAPMAVARMAVLDQVVVTGSAAGASQRALPFALDVVRASTGAPGIGMSTLAHGIDGTVPGIWVWTQSPSSLLARYGSIRGASSFGLTAPKIYIDGIEAANPLLVTALSPESVERVEVIRGPQGAAFYGADAISGVINVVTRHDGAADGGRQLEVRSGVGAAGSAFAEHPALVQDHGAALREGSGARSRGVSLSGSSIGAYVPGAGARHLFGNAYARRVGSAWALSATAYADGASANTAPSPLVAAALPTRPGGGTTGGGTAGRQVPATDAPRQSVWQYTLGGTATHAAGERWTHVVQAGVNGYRLTGLAVDPVAVPSSVDSALLAARGGADRGTLRASSVARWGEERGLGGSVTLAGDWAVLRDGTAATASPDVPRGPGAAGQVPNDVTMGHSTWLQTAGLSAQATAGWREVAYVTAGLRGERNGGYAEASRYAALPMFGATVVGQRGDVTVKLRTAYGRGLRPARTTTRFTTWHGGGFGARVPDLAPEEQRGVEGGVDLYVGRAFGVHATAFDQRASGLIQQVSIIAPGADTLPPRGGPAGARRITYALQNVGVITNRGVELEATWRAGPLGLAGTFTRVDSRVRQLALGYTGDLRPGDRMLEVPARTLGVDASWSAPRWAATLGASRAFDWTNYDRLRLAQAYTSNAHEARELVGAPLRAYWRTYDGVTHLRASVARDVVAGFGIVLAGDNLLDRQRGEPDDATVLPGRTLSLGVRARF</sequence>
<dbReference type="Proteomes" id="UP000019151">
    <property type="component" value="Chromosome"/>
</dbReference>